<dbReference type="Pfam" id="PF00075">
    <property type="entry name" value="RNase_H"/>
    <property type="match status" value="1"/>
</dbReference>
<dbReference type="AlphaFoldDB" id="L7M042"/>
<dbReference type="InterPro" id="IPR036397">
    <property type="entry name" value="RNaseH_sf"/>
</dbReference>
<protein>
    <submittedName>
        <fullName evidence="3">Putative tick transposon</fullName>
    </submittedName>
</protein>
<reference evidence="3" key="1">
    <citation type="submission" date="2012-11" db="EMBL/GenBank/DDBJ databases">
        <authorList>
            <person name="Lucero-Rivera Y.E."/>
            <person name="Tovar-Ramirez D."/>
        </authorList>
    </citation>
    <scope>NUCLEOTIDE SEQUENCE</scope>
    <source>
        <tissue evidence="3">Salivary gland</tissue>
    </source>
</reference>
<keyword evidence="1" id="KW-0732">Signal</keyword>
<name>L7M042_RHIPC</name>
<dbReference type="InterPro" id="IPR012337">
    <property type="entry name" value="RNaseH-like_sf"/>
</dbReference>
<dbReference type="EMBL" id="GACK01007614">
    <property type="protein sequence ID" value="JAA57420.1"/>
    <property type="molecule type" value="mRNA"/>
</dbReference>
<dbReference type="InterPro" id="IPR002156">
    <property type="entry name" value="RNaseH_domain"/>
</dbReference>
<feature type="signal peptide" evidence="1">
    <location>
        <begin position="1"/>
        <end position="23"/>
    </location>
</feature>
<organism evidence="3">
    <name type="scientific">Rhipicephalus pulchellus</name>
    <name type="common">Yellow backed tick</name>
    <name type="synonym">Dermacentor pulchellus</name>
    <dbReference type="NCBI Taxonomy" id="72859"/>
    <lineage>
        <taxon>Eukaryota</taxon>
        <taxon>Metazoa</taxon>
        <taxon>Ecdysozoa</taxon>
        <taxon>Arthropoda</taxon>
        <taxon>Chelicerata</taxon>
        <taxon>Arachnida</taxon>
        <taxon>Acari</taxon>
        <taxon>Parasitiformes</taxon>
        <taxon>Ixodida</taxon>
        <taxon>Ixodoidea</taxon>
        <taxon>Ixodidae</taxon>
        <taxon>Rhipicephalinae</taxon>
        <taxon>Rhipicephalus</taxon>
        <taxon>Rhipicephalus</taxon>
    </lineage>
</organism>
<sequence length="460" mass="51900">MSPSAMLQLYRVLFLGFLRYSLPALSNLNKTSRRMLQSIQAQTLRICLGLPQSASTVATIAIAKDHFVKTHIEIEALRTHIRHLARTPHHHLASLPVDRPRTSFCRTVTAHSEALPTGFTPAARPSVPPWCLKQPTINLTIPGVQKKQDLSAPALKQLALFLLDEKYHDSTHVYTDGSVLPSSSTAAVVIPTFARTIKLRKAHPTTSTAAEIAALRAALHFINDQMRKRWTIFCDSKTALQSLLSTLRRGPHEQLVFETAEMLHHLTEKGHHITFQWLPSHCGIIGNERADQAARSAHTEDRDLSIPLSRTDAARKLRMLARQYTTSNWNEPHFMHPRLHCLDPTLSLRIPPRLRRGDATVLCRLWLGVAFTRAYAFRIGMADTAACEHCGNEETIRHVLCDCPKYTTQRQCLCQAFNKLDDEPLSEERLLRHRQDFTSQKKASQALLGFLRSTGLSERL</sequence>
<feature type="chain" id="PRO_5003981639" evidence="1">
    <location>
        <begin position="24"/>
        <end position="460"/>
    </location>
</feature>
<dbReference type="SUPFAM" id="SSF53098">
    <property type="entry name" value="Ribonuclease H-like"/>
    <property type="match status" value="1"/>
</dbReference>
<evidence type="ECO:0000256" key="1">
    <source>
        <dbReference type="SAM" id="SignalP"/>
    </source>
</evidence>
<proteinExistence type="evidence at transcript level"/>
<dbReference type="Gene3D" id="3.30.420.10">
    <property type="entry name" value="Ribonuclease H-like superfamily/Ribonuclease H"/>
    <property type="match status" value="1"/>
</dbReference>
<dbReference type="GO" id="GO:0004523">
    <property type="term" value="F:RNA-DNA hybrid ribonuclease activity"/>
    <property type="evidence" value="ECO:0007669"/>
    <property type="project" value="InterPro"/>
</dbReference>
<evidence type="ECO:0000259" key="2">
    <source>
        <dbReference type="PROSITE" id="PS50879"/>
    </source>
</evidence>
<reference evidence="3" key="2">
    <citation type="journal article" date="2015" name="J. Proteomics">
        <title>Sexual differences in the sialomes of the zebra tick, Rhipicephalus pulchellus.</title>
        <authorList>
            <person name="Tan A.W."/>
            <person name="Francischetti I.M."/>
            <person name="Slovak M."/>
            <person name="Kini R.M."/>
            <person name="Ribeiro J.M."/>
        </authorList>
    </citation>
    <scope>NUCLEOTIDE SEQUENCE</scope>
    <source>
        <tissue evidence="3">Salivary gland</tissue>
    </source>
</reference>
<evidence type="ECO:0000313" key="3">
    <source>
        <dbReference type="EMBL" id="JAA57420.1"/>
    </source>
</evidence>
<dbReference type="CDD" id="cd09276">
    <property type="entry name" value="Rnase_HI_RT_non_LTR"/>
    <property type="match status" value="1"/>
</dbReference>
<accession>L7M042</accession>
<dbReference type="GO" id="GO:0003676">
    <property type="term" value="F:nucleic acid binding"/>
    <property type="evidence" value="ECO:0007669"/>
    <property type="project" value="InterPro"/>
</dbReference>
<dbReference type="PROSITE" id="PS50879">
    <property type="entry name" value="RNASE_H_1"/>
    <property type="match status" value="1"/>
</dbReference>
<feature type="domain" description="RNase H type-1" evidence="2">
    <location>
        <begin position="167"/>
        <end position="299"/>
    </location>
</feature>